<feature type="compositionally biased region" description="Gly residues" evidence="1">
    <location>
        <begin position="21"/>
        <end position="37"/>
    </location>
</feature>
<keyword evidence="4" id="KW-1185">Reference proteome</keyword>
<dbReference type="GO" id="GO:0003729">
    <property type="term" value="F:mRNA binding"/>
    <property type="evidence" value="ECO:0007669"/>
    <property type="project" value="TreeGrafter"/>
</dbReference>
<sequence length="826" mass="88874">MHRKSGGGGNNGTAVGTAGRPRGGGRGGSGHYSGGPGQSMDSRDSSNSGGGHHYYHGRGGKGKWAQSNNNGGNYNVHPPQFHVPAQATQQQSNAPKDLSTALPPRTLETSQDMPHARTLFILSNLIGNHIEVEVGQDLLYRGIYSMSPPGRELSVLLQCATKMNGKVPGPVQPAVVFKSKDVRRLTAYNTEMSVISSQTPGGKEVLADTAISGHTGAIRERTLQKWAPDDSAAPAMGLEESSSGIGAWDQFATNESKFGVTTDFDEHMYTTTVDKSDPNYKQREAQAIRLAREIERGPANNAHVAEERNLNMTGAENMDEEDRYSSVIRQPGKYVPPGARRPSVQMPATKGEPTKETKRPESSAAPTKDHKKPAAAPKDSSSAKQGPVPKADTPSAEQPQAAVLQKPIAQQADPRLTNNKRAAAIQKLSQKTEAAKGKNILPEPKSVDASHVASAFKEFSTGEKEKLGKKRHDLQRQEKMSMVEDFKTFSSTFKLKTPMPQDLHDILYKEKAGNGASGEKPDVEASKESGTSAAPVVKAAAHAPVTASQNKVKPQAEGALPKESAKEVPVTGQPKKTDEPASSPTPSTGKPKSAFKFNAAAAEFTPSFSPSNNSVQRSPPQSERSPYMNQGKRMNGKNYPGKQHYGGQGYGGEEMYQPPMDQPYYPYGNMAPYGYRPMPGRPFVPMPGMSMPPGAGYMLPGPQGQFGPAFIPGQMYPPHFGPPPPNGNMRMFPKGQPFNPEDPGAYQGQPGVSSPMQPGFMRSPPQMYQPGPMMGYPPEMMTHFPQPMMMPMHPGWAGEPQMPPPDNNVPVVTNVEDMQPTPAAQE</sequence>
<dbReference type="PANTHER" id="PTHR12854">
    <property type="entry name" value="ATAXIN 2-RELATED"/>
    <property type="match status" value="1"/>
</dbReference>
<dbReference type="Pfam" id="PF14438">
    <property type="entry name" value="SM-ATX"/>
    <property type="match status" value="1"/>
</dbReference>
<protein>
    <recommendedName>
        <fullName evidence="2">LsmAD domain-containing protein</fullName>
    </recommendedName>
</protein>
<dbReference type="InterPro" id="IPR025852">
    <property type="entry name" value="SM_dom_ATX"/>
</dbReference>
<dbReference type="PANTHER" id="PTHR12854:SF7">
    <property type="entry name" value="ATAXIN-2 HOMOLOG"/>
    <property type="match status" value="1"/>
</dbReference>
<feature type="domain" description="LsmAD" evidence="2">
    <location>
        <begin position="258"/>
        <end position="330"/>
    </location>
</feature>
<evidence type="ECO:0000313" key="3">
    <source>
        <dbReference type="EMBL" id="KAJ3175591.1"/>
    </source>
</evidence>
<accession>A0AAD5TLJ4</accession>
<evidence type="ECO:0000259" key="2">
    <source>
        <dbReference type="SMART" id="SM01272"/>
    </source>
</evidence>
<feature type="region of interest" description="Disordered" evidence="1">
    <location>
        <begin position="507"/>
        <end position="649"/>
    </location>
</feature>
<dbReference type="Pfam" id="PF06741">
    <property type="entry name" value="LsmAD"/>
    <property type="match status" value="1"/>
</dbReference>
<gene>
    <name evidence="3" type="ORF">HDU87_006088</name>
</gene>
<dbReference type="SMART" id="SM01272">
    <property type="entry name" value="LsmAD"/>
    <property type="match status" value="1"/>
</dbReference>
<proteinExistence type="predicted"/>
<organism evidence="3 4">
    <name type="scientific">Geranomyces variabilis</name>
    <dbReference type="NCBI Taxonomy" id="109894"/>
    <lineage>
        <taxon>Eukaryota</taxon>
        <taxon>Fungi</taxon>
        <taxon>Fungi incertae sedis</taxon>
        <taxon>Chytridiomycota</taxon>
        <taxon>Chytridiomycota incertae sedis</taxon>
        <taxon>Chytridiomycetes</taxon>
        <taxon>Spizellomycetales</taxon>
        <taxon>Powellomycetaceae</taxon>
        <taxon>Geranomyces</taxon>
    </lineage>
</organism>
<dbReference type="GO" id="GO:0010494">
    <property type="term" value="C:cytoplasmic stress granule"/>
    <property type="evidence" value="ECO:0007669"/>
    <property type="project" value="TreeGrafter"/>
</dbReference>
<feature type="compositionally biased region" description="Low complexity" evidence="1">
    <location>
        <begin position="580"/>
        <end position="594"/>
    </location>
</feature>
<feature type="compositionally biased region" description="Low complexity" evidence="1">
    <location>
        <begin position="533"/>
        <end position="547"/>
    </location>
</feature>
<evidence type="ECO:0000256" key="1">
    <source>
        <dbReference type="SAM" id="MobiDB-lite"/>
    </source>
</evidence>
<feature type="region of interest" description="Disordered" evidence="1">
    <location>
        <begin position="1"/>
        <end position="111"/>
    </location>
</feature>
<dbReference type="Proteomes" id="UP001212152">
    <property type="component" value="Unassembled WGS sequence"/>
</dbReference>
<feature type="compositionally biased region" description="Gly residues" evidence="1">
    <location>
        <begin position="1"/>
        <end position="11"/>
    </location>
</feature>
<feature type="compositionally biased region" description="Polar residues" evidence="1">
    <location>
        <begin position="606"/>
        <end position="628"/>
    </location>
</feature>
<reference evidence="3" key="1">
    <citation type="submission" date="2020-05" db="EMBL/GenBank/DDBJ databases">
        <title>Phylogenomic resolution of chytrid fungi.</title>
        <authorList>
            <person name="Stajich J.E."/>
            <person name="Amses K."/>
            <person name="Simmons R."/>
            <person name="Seto K."/>
            <person name="Myers J."/>
            <person name="Bonds A."/>
            <person name="Quandt C.A."/>
            <person name="Barry K."/>
            <person name="Liu P."/>
            <person name="Grigoriev I."/>
            <person name="Longcore J.E."/>
            <person name="James T.Y."/>
        </authorList>
    </citation>
    <scope>NUCLEOTIDE SEQUENCE</scope>
    <source>
        <strain evidence="3">JEL0379</strain>
    </source>
</reference>
<dbReference type="EMBL" id="JADGJQ010000050">
    <property type="protein sequence ID" value="KAJ3175591.1"/>
    <property type="molecule type" value="Genomic_DNA"/>
</dbReference>
<comment type="caution">
    <text evidence="3">The sequence shown here is derived from an EMBL/GenBank/DDBJ whole genome shotgun (WGS) entry which is preliminary data.</text>
</comment>
<feature type="compositionally biased region" description="Basic and acidic residues" evidence="1">
    <location>
        <begin position="352"/>
        <end position="361"/>
    </location>
</feature>
<dbReference type="AlphaFoldDB" id="A0AAD5TLJ4"/>
<feature type="compositionally biased region" description="Low complexity" evidence="1">
    <location>
        <begin position="374"/>
        <end position="384"/>
    </location>
</feature>
<name>A0AAD5TLJ4_9FUNG</name>
<feature type="region of interest" description="Disordered" evidence="1">
    <location>
        <begin position="301"/>
        <end position="479"/>
    </location>
</feature>
<dbReference type="InterPro" id="IPR045117">
    <property type="entry name" value="ATXN2-like"/>
</dbReference>
<feature type="region of interest" description="Disordered" evidence="1">
    <location>
        <begin position="795"/>
        <end position="826"/>
    </location>
</feature>
<dbReference type="GO" id="GO:0034063">
    <property type="term" value="P:stress granule assembly"/>
    <property type="evidence" value="ECO:0007669"/>
    <property type="project" value="TreeGrafter"/>
</dbReference>
<evidence type="ECO:0000313" key="4">
    <source>
        <dbReference type="Proteomes" id="UP001212152"/>
    </source>
</evidence>
<dbReference type="InterPro" id="IPR009604">
    <property type="entry name" value="LsmAD_domain"/>
</dbReference>